<evidence type="ECO:0000256" key="1">
    <source>
        <dbReference type="SAM" id="MobiDB-lite"/>
    </source>
</evidence>
<dbReference type="PANTHER" id="PTHR33871:SF1">
    <property type="entry name" value="OS05G0503100 PROTEIN"/>
    <property type="match status" value="1"/>
</dbReference>
<reference evidence="2 3" key="3">
    <citation type="journal article" date="2010" name="BMC Genomics">
        <title>Transcriptome sequencing and comparative analysis of cucumber flowers with different sex types.</title>
        <authorList>
            <person name="Guo S."/>
            <person name="Zheng Y."/>
            <person name="Joung J.G."/>
            <person name="Liu S."/>
            <person name="Zhang Z."/>
            <person name="Crasta O.R."/>
            <person name="Sobral B.W."/>
            <person name="Xu Y."/>
            <person name="Huang S."/>
            <person name="Fei Z."/>
        </authorList>
    </citation>
    <scope>NUCLEOTIDE SEQUENCE [LARGE SCALE GENOMIC DNA]</scope>
    <source>
        <strain evidence="3">cv. 9930</strain>
    </source>
</reference>
<dbReference type="KEGG" id="csv:105435171"/>
<feature type="region of interest" description="Disordered" evidence="1">
    <location>
        <begin position="118"/>
        <end position="261"/>
    </location>
</feature>
<feature type="compositionally biased region" description="Polar residues" evidence="1">
    <location>
        <begin position="245"/>
        <end position="261"/>
    </location>
</feature>
<keyword evidence="3" id="KW-1185">Reference proteome</keyword>
<sequence length="279" mass="31019">MGCFVSTSKHSSSSSSSSSPPHHSRSAYSHPKLNRIANRAPPPLDEESVKEVLSETPKPKTLLSNHDESASRKVNGRIPIHPTEEISEVSDVCSFSETLSTTTVTEKLDDFEEIRQRICRSPAKLPRSRSPSNDWAPKRDRMVGKSPTRKFDQSPGRINGGGGTVKLVQSRDMGQGLTRRSPRSEPRLQNRTENAYRRSRSPAYNRTDGGGSRPAAGRSPSVRRSGMSPGREPTPGREYYRREPGQSQETQNSTIEGKWRTTNESLDNPLVSLECFIFL</sequence>
<dbReference type="Proteomes" id="UP000029981">
    <property type="component" value="Chromosome 1"/>
</dbReference>
<feature type="region of interest" description="Disordered" evidence="1">
    <location>
        <begin position="1"/>
        <end position="82"/>
    </location>
</feature>
<dbReference type="EMBL" id="CM002922">
    <property type="protein sequence ID" value="KGN64639.1"/>
    <property type="molecule type" value="Genomic_DNA"/>
</dbReference>
<evidence type="ECO:0000313" key="3">
    <source>
        <dbReference type="Proteomes" id="UP000029981"/>
    </source>
</evidence>
<dbReference type="OrthoDB" id="1922230at2759"/>
<name>A0A0A0LUH2_CUCSA</name>
<dbReference type="OMA" id="WPANESI"/>
<reference evidence="2 3" key="2">
    <citation type="journal article" date="2009" name="PLoS ONE">
        <title>An integrated genetic and cytogenetic map of the cucumber genome.</title>
        <authorList>
            <person name="Ren Y."/>
            <person name="Zhang Z."/>
            <person name="Liu J."/>
            <person name="Staub J.E."/>
            <person name="Han Y."/>
            <person name="Cheng Z."/>
            <person name="Li X."/>
            <person name="Lu J."/>
            <person name="Miao H."/>
            <person name="Kang H."/>
            <person name="Xie B."/>
            <person name="Gu X."/>
            <person name="Wang X."/>
            <person name="Du Y."/>
            <person name="Jin W."/>
            <person name="Huang S."/>
        </authorList>
    </citation>
    <scope>NUCLEOTIDE SEQUENCE [LARGE SCALE GENOMIC DNA]</scope>
    <source>
        <strain evidence="3">cv. 9930</strain>
    </source>
</reference>
<feature type="compositionally biased region" description="Basic and acidic residues" evidence="1">
    <location>
        <begin position="234"/>
        <end position="244"/>
    </location>
</feature>
<reference evidence="2 3" key="4">
    <citation type="journal article" date="2011" name="BMC Genomics">
        <title>RNA-Seq improves annotation of protein-coding genes in the cucumber genome.</title>
        <authorList>
            <person name="Li Z."/>
            <person name="Zhang Z."/>
            <person name="Yan P."/>
            <person name="Huang S."/>
            <person name="Fei Z."/>
            <person name="Lin K."/>
        </authorList>
    </citation>
    <scope>NUCLEOTIDE SEQUENCE [LARGE SCALE GENOMIC DNA]</scope>
    <source>
        <strain evidence="3">cv. 9930</strain>
    </source>
</reference>
<evidence type="ECO:0000313" key="2">
    <source>
        <dbReference type="EMBL" id="KGN64639.1"/>
    </source>
</evidence>
<protein>
    <submittedName>
        <fullName evidence="2">Uncharacterized protein</fullName>
    </submittedName>
</protein>
<dbReference type="Gramene" id="KGN64639">
    <property type="protein sequence ID" value="KGN64639"/>
    <property type="gene ID" value="Csa_1G072990"/>
</dbReference>
<organism evidence="2 3">
    <name type="scientific">Cucumis sativus</name>
    <name type="common">Cucumber</name>
    <dbReference type="NCBI Taxonomy" id="3659"/>
    <lineage>
        <taxon>Eukaryota</taxon>
        <taxon>Viridiplantae</taxon>
        <taxon>Streptophyta</taxon>
        <taxon>Embryophyta</taxon>
        <taxon>Tracheophyta</taxon>
        <taxon>Spermatophyta</taxon>
        <taxon>Magnoliopsida</taxon>
        <taxon>eudicotyledons</taxon>
        <taxon>Gunneridae</taxon>
        <taxon>Pentapetalae</taxon>
        <taxon>rosids</taxon>
        <taxon>fabids</taxon>
        <taxon>Cucurbitales</taxon>
        <taxon>Cucurbitaceae</taxon>
        <taxon>Benincaseae</taxon>
        <taxon>Cucumis</taxon>
    </lineage>
</organism>
<accession>A0A0A0LUH2</accession>
<feature type="compositionally biased region" description="Basic and acidic residues" evidence="1">
    <location>
        <begin position="182"/>
        <end position="196"/>
    </location>
</feature>
<feature type="compositionally biased region" description="Low complexity" evidence="1">
    <location>
        <begin position="1"/>
        <end position="31"/>
    </location>
</feature>
<dbReference type="AlphaFoldDB" id="A0A0A0LUH2"/>
<gene>
    <name evidence="2" type="ORF">Csa_1G072990</name>
</gene>
<reference evidence="2 3" key="1">
    <citation type="journal article" date="2009" name="Nat. Genet.">
        <title>The genome of the cucumber, Cucumis sativus L.</title>
        <authorList>
            <person name="Huang S."/>
            <person name="Li R."/>
            <person name="Zhang Z."/>
            <person name="Li L."/>
            <person name="Gu X."/>
            <person name="Fan W."/>
            <person name="Lucas W.J."/>
            <person name="Wang X."/>
            <person name="Xie B."/>
            <person name="Ni P."/>
            <person name="Ren Y."/>
            <person name="Zhu H."/>
            <person name="Li J."/>
            <person name="Lin K."/>
            <person name="Jin W."/>
            <person name="Fei Z."/>
            <person name="Li G."/>
            <person name="Staub J."/>
            <person name="Kilian A."/>
            <person name="van der Vossen E.A."/>
            <person name="Wu Y."/>
            <person name="Guo J."/>
            <person name="He J."/>
            <person name="Jia Z."/>
            <person name="Ren Y."/>
            <person name="Tian G."/>
            <person name="Lu Y."/>
            <person name="Ruan J."/>
            <person name="Qian W."/>
            <person name="Wang M."/>
            <person name="Huang Q."/>
            <person name="Li B."/>
            <person name="Xuan Z."/>
            <person name="Cao J."/>
            <person name="Asan"/>
            <person name="Wu Z."/>
            <person name="Zhang J."/>
            <person name="Cai Q."/>
            <person name="Bai Y."/>
            <person name="Zhao B."/>
            <person name="Han Y."/>
            <person name="Li Y."/>
            <person name="Li X."/>
            <person name="Wang S."/>
            <person name="Shi Q."/>
            <person name="Liu S."/>
            <person name="Cho W.K."/>
            <person name="Kim J.Y."/>
            <person name="Xu Y."/>
            <person name="Heller-Uszynska K."/>
            <person name="Miao H."/>
            <person name="Cheng Z."/>
            <person name="Zhang S."/>
            <person name="Wu J."/>
            <person name="Yang Y."/>
            <person name="Kang H."/>
            <person name="Li M."/>
            <person name="Liang H."/>
            <person name="Ren X."/>
            <person name="Shi Z."/>
            <person name="Wen M."/>
            <person name="Jian M."/>
            <person name="Yang H."/>
            <person name="Zhang G."/>
            <person name="Yang Z."/>
            <person name="Chen R."/>
            <person name="Liu S."/>
            <person name="Li J."/>
            <person name="Ma L."/>
            <person name="Liu H."/>
            <person name="Zhou Y."/>
            <person name="Zhao J."/>
            <person name="Fang X."/>
            <person name="Li G."/>
            <person name="Fang L."/>
            <person name="Li Y."/>
            <person name="Liu D."/>
            <person name="Zheng H."/>
            <person name="Zhang Y."/>
            <person name="Qin N."/>
            <person name="Li Z."/>
            <person name="Yang G."/>
            <person name="Yang S."/>
            <person name="Bolund L."/>
            <person name="Kristiansen K."/>
            <person name="Zheng H."/>
            <person name="Li S."/>
            <person name="Zhang X."/>
            <person name="Yang H."/>
            <person name="Wang J."/>
            <person name="Sun R."/>
            <person name="Zhang B."/>
            <person name="Jiang S."/>
            <person name="Wang J."/>
            <person name="Du Y."/>
            <person name="Li S."/>
        </authorList>
    </citation>
    <scope>NUCLEOTIDE SEQUENCE [LARGE SCALE GENOMIC DNA]</scope>
    <source>
        <strain evidence="3">cv. 9930</strain>
    </source>
</reference>
<proteinExistence type="predicted"/>
<dbReference type="PANTHER" id="PTHR33871">
    <property type="entry name" value="OS05G0503100 PROTEIN-RELATED"/>
    <property type="match status" value="1"/>
</dbReference>